<evidence type="ECO:0000313" key="2">
    <source>
        <dbReference type="EMBL" id="QJA91180.1"/>
    </source>
</evidence>
<protein>
    <submittedName>
        <fullName evidence="2">Uncharacterized protein</fullName>
    </submittedName>
</protein>
<dbReference type="EMBL" id="MT142967">
    <property type="protein sequence ID" value="QJA91180.1"/>
    <property type="molecule type" value="Genomic_DNA"/>
</dbReference>
<gene>
    <name evidence="1" type="ORF">MM415A00270_0014</name>
    <name evidence="2" type="ORF">MM415B03443_0011</name>
</gene>
<reference evidence="2" key="1">
    <citation type="submission" date="2020-03" db="EMBL/GenBank/DDBJ databases">
        <title>The deep terrestrial virosphere.</title>
        <authorList>
            <person name="Holmfeldt K."/>
            <person name="Nilsson E."/>
            <person name="Simone D."/>
            <person name="Lopez-Fernandez M."/>
            <person name="Wu X."/>
            <person name="de Brujin I."/>
            <person name="Lundin D."/>
            <person name="Andersson A."/>
            <person name="Bertilsson S."/>
            <person name="Dopson M."/>
        </authorList>
    </citation>
    <scope>NUCLEOTIDE SEQUENCE</scope>
    <source>
        <strain evidence="1">MM415A00270</strain>
        <strain evidence="2">MM415B03443</strain>
    </source>
</reference>
<organism evidence="2">
    <name type="scientific">viral metagenome</name>
    <dbReference type="NCBI Taxonomy" id="1070528"/>
    <lineage>
        <taxon>unclassified sequences</taxon>
        <taxon>metagenomes</taxon>
        <taxon>organismal metagenomes</taxon>
    </lineage>
</organism>
<evidence type="ECO:0000313" key="1">
    <source>
        <dbReference type="EMBL" id="QJA83606.1"/>
    </source>
</evidence>
<name>A0A6M3L925_9ZZZZ</name>
<dbReference type="EMBL" id="MT142514">
    <property type="protein sequence ID" value="QJA83606.1"/>
    <property type="molecule type" value="Genomic_DNA"/>
</dbReference>
<dbReference type="AlphaFoldDB" id="A0A6M3L925"/>
<proteinExistence type="predicted"/>
<accession>A0A6M3L925</accession>
<sequence length="53" mass="6074">MTLDRLESLLETIKQILLEGLNDKVARKYLFEININQGGIGDCKEIREGKLIK</sequence>